<evidence type="ECO:0000256" key="1">
    <source>
        <dbReference type="SAM" id="Phobius"/>
    </source>
</evidence>
<sequence length="105" mass="12307">MSTLSFNHSYITLPELLSYLDPDLQFRTPQLQIYAIYPFLHSSTIMSIMETATSIKWFPVIIKGLAVLFAAFFIRLSVSWFEHHQRNRRRARITGPIEVRVIHVD</sequence>
<dbReference type="EMBL" id="KV878214">
    <property type="protein sequence ID" value="OJJ33025.1"/>
    <property type="molecule type" value="Genomic_DNA"/>
</dbReference>
<keyword evidence="1" id="KW-0472">Membrane</keyword>
<keyword evidence="1" id="KW-0812">Transmembrane</keyword>
<dbReference type="Proteomes" id="UP000184383">
    <property type="component" value="Unassembled WGS sequence"/>
</dbReference>
<feature type="transmembrane region" description="Helical" evidence="1">
    <location>
        <begin position="57"/>
        <end position="81"/>
    </location>
</feature>
<dbReference type="VEuPathDB" id="FungiDB:ASPWEDRAFT_43070"/>
<protein>
    <submittedName>
        <fullName evidence="2">Uncharacterized protein</fullName>
    </submittedName>
</protein>
<reference evidence="3" key="1">
    <citation type="journal article" date="2017" name="Genome Biol.">
        <title>Comparative genomics reveals high biological diversity and specific adaptations in the industrially and medically important fungal genus Aspergillus.</title>
        <authorList>
            <person name="de Vries R.P."/>
            <person name="Riley R."/>
            <person name="Wiebenga A."/>
            <person name="Aguilar-Osorio G."/>
            <person name="Amillis S."/>
            <person name="Uchima C.A."/>
            <person name="Anderluh G."/>
            <person name="Asadollahi M."/>
            <person name="Askin M."/>
            <person name="Barry K."/>
            <person name="Battaglia E."/>
            <person name="Bayram O."/>
            <person name="Benocci T."/>
            <person name="Braus-Stromeyer S.A."/>
            <person name="Caldana C."/>
            <person name="Canovas D."/>
            <person name="Cerqueira G.C."/>
            <person name="Chen F."/>
            <person name="Chen W."/>
            <person name="Choi C."/>
            <person name="Clum A."/>
            <person name="Dos Santos R.A."/>
            <person name="Damasio A.R."/>
            <person name="Diallinas G."/>
            <person name="Emri T."/>
            <person name="Fekete E."/>
            <person name="Flipphi M."/>
            <person name="Freyberg S."/>
            <person name="Gallo A."/>
            <person name="Gournas C."/>
            <person name="Habgood R."/>
            <person name="Hainaut M."/>
            <person name="Harispe M.L."/>
            <person name="Henrissat B."/>
            <person name="Hilden K.S."/>
            <person name="Hope R."/>
            <person name="Hossain A."/>
            <person name="Karabika E."/>
            <person name="Karaffa L."/>
            <person name="Karanyi Z."/>
            <person name="Krasevec N."/>
            <person name="Kuo A."/>
            <person name="Kusch H."/>
            <person name="LaButti K."/>
            <person name="Lagendijk E.L."/>
            <person name="Lapidus A."/>
            <person name="Levasseur A."/>
            <person name="Lindquist E."/>
            <person name="Lipzen A."/>
            <person name="Logrieco A.F."/>
            <person name="MacCabe A."/>
            <person name="Maekelae M.R."/>
            <person name="Malavazi I."/>
            <person name="Melin P."/>
            <person name="Meyer V."/>
            <person name="Mielnichuk N."/>
            <person name="Miskei M."/>
            <person name="Molnar A.P."/>
            <person name="Mule G."/>
            <person name="Ngan C.Y."/>
            <person name="Orejas M."/>
            <person name="Orosz E."/>
            <person name="Ouedraogo J.P."/>
            <person name="Overkamp K.M."/>
            <person name="Park H.-S."/>
            <person name="Perrone G."/>
            <person name="Piumi F."/>
            <person name="Punt P.J."/>
            <person name="Ram A.F."/>
            <person name="Ramon A."/>
            <person name="Rauscher S."/>
            <person name="Record E."/>
            <person name="Riano-Pachon D.M."/>
            <person name="Robert V."/>
            <person name="Roehrig J."/>
            <person name="Ruller R."/>
            <person name="Salamov A."/>
            <person name="Salih N.S."/>
            <person name="Samson R.A."/>
            <person name="Sandor E."/>
            <person name="Sanguinetti M."/>
            <person name="Schuetze T."/>
            <person name="Sepcic K."/>
            <person name="Shelest E."/>
            <person name="Sherlock G."/>
            <person name="Sophianopoulou V."/>
            <person name="Squina F.M."/>
            <person name="Sun H."/>
            <person name="Susca A."/>
            <person name="Todd R.B."/>
            <person name="Tsang A."/>
            <person name="Unkles S.E."/>
            <person name="van de Wiele N."/>
            <person name="van Rossen-Uffink D."/>
            <person name="Oliveira J.V."/>
            <person name="Vesth T.C."/>
            <person name="Visser J."/>
            <person name="Yu J.-H."/>
            <person name="Zhou M."/>
            <person name="Andersen M.R."/>
            <person name="Archer D.B."/>
            <person name="Baker S.E."/>
            <person name="Benoit I."/>
            <person name="Brakhage A.A."/>
            <person name="Braus G.H."/>
            <person name="Fischer R."/>
            <person name="Frisvad J.C."/>
            <person name="Goldman G.H."/>
            <person name="Houbraken J."/>
            <person name="Oakley B."/>
            <person name="Pocsi I."/>
            <person name="Scazzocchio C."/>
            <person name="Seiboth B."/>
            <person name="vanKuyk P.A."/>
            <person name="Wortman J."/>
            <person name="Dyer P.S."/>
            <person name="Grigoriev I.V."/>
        </authorList>
    </citation>
    <scope>NUCLEOTIDE SEQUENCE [LARGE SCALE GENOMIC DNA]</scope>
    <source>
        <strain evidence="3">DTO 134E9</strain>
    </source>
</reference>
<name>A0A1L9RDM9_ASPWE</name>
<dbReference type="GeneID" id="63751793"/>
<keyword evidence="1" id="KW-1133">Transmembrane helix</keyword>
<proteinExistence type="predicted"/>
<organism evidence="2 3">
    <name type="scientific">Aspergillus wentii DTO 134E9</name>
    <dbReference type="NCBI Taxonomy" id="1073089"/>
    <lineage>
        <taxon>Eukaryota</taxon>
        <taxon>Fungi</taxon>
        <taxon>Dikarya</taxon>
        <taxon>Ascomycota</taxon>
        <taxon>Pezizomycotina</taxon>
        <taxon>Eurotiomycetes</taxon>
        <taxon>Eurotiomycetidae</taxon>
        <taxon>Eurotiales</taxon>
        <taxon>Aspergillaceae</taxon>
        <taxon>Aspergillus</taxon>
        <taxon>Aspergillus subgen. Cremei</taxon>
    </lineage>
</organism>
<evidence type="ECO:0000313" key="3">
    <source>
        <dbReference type="Proteomes" id="UP000184383"/>
    </source>
</evidence>
<gene>
    <name evidence="2" type="ORF">ASPWEDRAFT_43070</name>
</gene>
<accession>A0A1L9RDM9</accession>
<dbReference type="RefSeq" id="XP_040686702.1">
    <property type="nucleotide sequence ID" value="XM_040835945.1"/>
</dbReference>
<evidence type="ECO:0000313" key="2">
    <source>
        <dbReference type="EMBL" id="OJJ33025.1"/>
    </source>
</evidence>
<dbReference type="AlphaFoldDB" id="A0A1L9RDM9"/>
<keyword evidence="3" id="KW-1185">Reference proteome</keyword>